<keyword evidence="1" id="KW-0812">Transmembrane</keyword>
<keyword evidence="1" id="KW-1133">Transmembrane helix</keyword>
<feature type="domain" description="Major facilitator superfamily (MFS) profile" evidence="2">
    <location>
        <begin position="1"/>
        <end position="52"/>
    </location>
</feature>
<gene>
    <name evidence="3" type="ORF">I6U48_27790</name>
</gene>
<feature type="transmembrane region" description="Helical" evidence="1">
    <location>
        <begin position="20"/>
        <end position="39"/>
    </location>
</feature>
<dbReference type="RefSeq" id="WP_218323759.1">
    <property type="nucleotide sequence ID" value="NZ_JAEEGC010000198.1"/>
</dbReference>
<organism evidence="3 4">
    <name type="scientific">Clostridium thailandense</name>
    <dbReference type="NCBI Taxonomy" id="2794346"/>
    <lineage>
        <taxon>Bacteria</taxon>
        <taxon>Bacillati</taxon>
        <taxon>Bacillota</taxon>
        <taxon>Clostridia</taxon>
        <taxon>Eubacteriales</taxon>
        <taxon>Clostridiaceae</taxon>
        <taxon>Clostridium</taxon>
    </lineage>
</organism>
<evidence type="ECO:0000256" key="1">
    <source>
        <dbReference type="SAM" id="Phobius"/>
    </source>
</evidence>
<dbReference type="AlphaFoldDB" id="A0A949WTT0"/>
<evidence type="ECO:0000313" key="4">
    <source>
        <dbReference type="Proteomes" id="UP000694308"/>
    </source>
</evidence>
<name>A0A949WTT0_9CLOT</name>
<evidence type="ECO:0000313" key="3">
    <source>
        <dbReference type="EMBL" id="MBV7276680.1"/>
    </source>
</evidence>
<keyword evidence="1" id="KW-0472">Membrane</keyword>
<dbReference type="EMBL" id="JAEEGC010000198">
    <property type="protein sequence ID" value="MBV7276680.1"/>
    <property type="molecule type" value="Genomic_DNA"/>
</dbReference>
<protein>
    <recommendedName>
        <fullName evidence="2">Major facilitator superfamily (MFS) profile domain-containing protein</fullName>
    </recommendedName>
</protein>
<reference evidence="3" key="1">
    <citation type="submission" date="2020-12" db="EMBL/GenBank/DDBJ databases">
        <title>Clostridium thailandense sp. nov., a novel acetogenic bacterium isolated from peat land soil in Thailand.</title>
        <authorList>
            <person name="Chaikitkaew S."/>
            <person name="Birkeland N.K."/>
        </authorList>
    </citation>
    <scope>NUCLEOTIDE SEQUENCE</scope>
    <source>
        <strain evidence="3">PL3</strain>
    </source>
</reference>
<keyword evidence="4" id="KW-1185">Reference proteome</keyword>
<dbReference type="PROSITE" id="PS50850">
    <property type="entry name" value="MFS"/>
    <property type="match status" value="1"/>
</dbReference>
<dbReference type="Proteomes" id="UP000694308">
    <property type="component" value="Unassembled WGS sequence"/>
</dbReference>
<comment type="caution">
    <text evidence="3">The sequence shown here is derived from an EMBL/GenBank/DDBJ whole genome shotgun (WGS) entry which is preliminary data.</text>
</comment>
<dbReference type="InterPro" id="IPR020846">
    <property type="entry name" value="MFS_dom"/>
</dbReference>
<proteinExistence type="predicted"/>
<dbReference type="GO" id="GO:0022857">
    <property type="term" value="F:transmembrane transporter activity"/>
    <property type="evidence" value="ECO:0007669"/>
    <property type="project" value="InterPro"/>
</dbReference>
<evidence type="ECO:0000259" key="2">
    <source>
        <dbReference type="PROSITE" id="PS50850"/>
    </source>
</evidence>
<sequence>MAIVYKIFPQEKMSLALDVYGITAIATPAIGPTLGGLIIEKIDWKLILLYLF</sequence>
<accession>A0A949WTT0</accession>